<gene>
    <name evidence="2" type="ORF">SDC9_197754</name>
</gene>
<sequence>MAAICRESVPGELFYPERGNHTEHLRINAQRDDFTTDEQPDSTNGTLPKYLSRDQAVPDKYFERPTGIHQRFLPEGGRTGSFPLRIEKQSGEQGAGIGWWELECKRTGGSGIQ</sequence>
<dbReference type="AlphaFoldDB" id="A0A645IFP8"/>
<accession>A0A645IFP8</accession>
<feature type="region of interest" description="Disordered" evidence="1">
    <location>
        <begin position="29"/>
        <end position="50"/>
    </location>
</feature>
<name>A0A645IFP8_9ZZZZ</name>
<proteinExistence type="predicted"/>
<organism evidence="2">
    <name type="scientific">bioreactor metagenome</name>
    <dbReference type="NCBI Taxonomy" id="1076179"/>
    <lineage>
        <taxon>unclassified sequences</taxon>
        <taxon>metagenomes</taxon>
        <taxon>ecological metagenomes</taxon>
    </lineage>
</organism>
<reference evidence="2" key="1">
    <citation type="submission" date="2019-08" db="EMBL/GenBank/DDBJ databases">
        <authorList>
            <person name="Kucharzyk K."/>
            <person name="Murdoch R.W."/>
            <person name="Higgins S."/>
            <person name="Loffler F."/>
        </authorList>
    </citation>
    <scope>NUCLEOTIDE SEQUENCE</scope>
</reference>
<dbReference type="EMBL" id="VSSQ01114004">
    <property type="protein sequence ID" value="MPN50128.1"/>
    <property type="molecule type" value="Genomic_DNA"/>
</dbReference>
<protein>
    <submittedName>
        <fullName evidence="2">Uncharacterized protein</fullName>
    </submittedName>
</protein>
<comment type="caution">
    <text evidence="2">The sequence shown here is derived from an EMBL/GenBank/DDBJ whole genome shotgun (WGS) entry which is preliminary data.</text>
</comment>
<evidence type="ECO:0000313" key="2">
    <source>
        <dbReference type="EMBL" id="MPN50128.1"/>
    </source>
</evidence>
<evidence type="ECO:0000256" key="1">
    <source>
        <dbReference type="SAM" id="MobiDB-lite"/>
    </source>
</evidence>